<evidence type="ECO:0000313" key="2">
    <source>
        <dbReference type="Proteomes" id="UP000002899"/>
    </source>
</evidence>
<dbReference type="RefSeq" id="XP_012647506.1">
    <property type="nucleotide sequence ID" value="XM_012792052.1"/>
</dbReference>
<gene>
    <name evidence="1" type="ORF">BMR1_01G02190</name>
</gene>
<accession>I7J5I0</accession>
<dbReference type="OMA" id="KRVHVWI"/>
<protein>
    <submittedName>
        <fullName evidence="1">Uncharacterized protein</fullName>
    </submittedName>
</protein>
<dbReference type="AlphaFoldDB" id="I7J5I0"/>
<reference evidence="1 2" key="1">
    <citation type="journal article" date="2012" name="Nucleic Acids Res.">
        <title>Sequencing of the smallest Apicomplexan genome from the human pathogen Babesia microti.</title>
        <authorList>
            <person name="Cornillot E."/>
            <person name="Hadj-Kaddour K."/>
            <person name="Dassouli A."/>
            <person name="Noel B."/>
            <person name="Ranwez V."/>
            <person name="Vacherie B."/>
            <person name="Augagneur Y."/>
            <person name="Bres V."/>
            <person name="Duclos A."/>
            <person name="Randazzo S."/>
            <person name="Carcy B."/>
            <person name="Debierre-Grockiego F."/>
            <person name="Delbecq S."/>
            <person name="Moubri-Menage K."/>
            <person name="Shams-Eldin H."/>
            <person name="Usmani-Brown S."/>
            <person name="Bringaud F."/>
            <person name="Wincker P."/>
            <person name="Vivares C.P."/>
            <person name="Schwarz R.T."/>
            <person name="Schetters T.P."/>
            <person name="Krause P.J."/>
            <person name="Gorenflot A."/>
            <person name="Berry V."/>
            <person name="Barbe V."/>
            <person name="Ben Mamoun C."/>
        </authorList>
    </citation>
    <scope>NUCLEOTIDE SEQUENCE [LARGE SCALE GENOMIC DNA]</scope>
    <source>
        <strain evidence="1 2">RI</strain>
    </source>
</reference>
<dbReference type="VEuPathDB" id="PiroplasmaDB:BMR1_01G02190"/>
<dbReference type="EMBL" id="FO082871">
    <property type="protein sequence ID" value="CCF72897.1"/>
    <property type="molecule type" value="Genomic_DNA"/>
</dbReference>
<dbReference type="GeneID" id="24423513"/>
<evidence type="ECO:0000313" key="1">
    <source>
        <dbReference type="EMBL" id="CCF72897.1"/>
    </source>
</evidence>
<dbReference type="OrthoDB" id="432990at2759"/>
<dbReference type="Proteomes" id="UP000002899">
    <property type="component" value="Chromosome I"/>
</dbReference>
<sequence>MTDRIVFKSVIGSHRLRSKKTPRILFPYYQNYKPVYRGRNSRTPKWCWPDVDKYPYHTHQKRFPAKSDINIEFFAQFCNRSEKNRTLFELLHTLPNYGIKSIVYKKRVKPEADVIMYDKSSFNTKNDLSSTDKDYCRQNKNIGDENEEQTHECRLNINDSTYIISDHVQNNLFYYIKQVKYKIRPFKAKIISDMYYNDKLIKRNITPNGAIRGVWRYSFPITHTENKHLYRPAVQACYGDLIIGH</sequence>
<reference evidence="1 2" key="3">
    <citation type="journal article" date="2016" name="Sci. Rep.">
        <title>Genome-wide diversity and gene expression profiling of Babesia microti isolates identify polymorphic genes that mediate host-pathogen interactions.</title>
        <authorList>
            <person name="Silva J.C."/>
            <person name="Cornillot E."/>
            <person name="McCracken C."/>
            <person name="Usmani-Brown S."/>
            <person name="Dwivedi A."/>
            <person name="Ifeonu O.O."/>
            <person name="Crabtree J."/>
            <person name="Gotia H.T."/>
            <person name="Virji A.Z."/>
            <person name="Reynes C."/>
            <person name="Colinge J."/>
            <person name="Kumar V."/>
            <person name="Lawres L."/>
            <person name="Pazzi J.E."/>
            <person name="Pablo J.V."/>
            <person name="Hung C."/>
            <person name="Brancato J."/>
            <person name="Kumari P."/>
            <person name="Orvis J."/>
            <person name="Tretina K."/>
            <person name="Chibucos M."/>
            <person name="Ott S."/>
            <person name="Sadzewicz L."/>
            <person name="Sengamalay N."/>
            <person name="Shetty A.C."/>
            <person name="Su Q."/>
            <person name="Tallon L."/>
            <person name="Fraser C.M."/>
            <person name="Frutos R."/>
            <person name="Molina D.M."/>
            <person name="Krause P.J."/>
            <person name="Ben Mamoun C."/>
        </authorList>
    </citation>
    <scope>NUCLEOTIDE SEQUENCE [LARGE SCALE GENOMIC DNA]</scope>
    <source>
        <strain evidence="1 2">RI</strain>
    </source>
</reference>
<organism evidence="1 2">
    <name type="scientific">Babesia microti (strain RI)</name>
    <dbReference type="NCBI Taxonomy" id="1133968"/>
    <lineage>
        <taxon>Eukaryota</taxon>
        <taxon>Sar</taxon>
        <taxon>Alveolata</taxon>
        <taxon>Apicomplexa</taxon>
        <taxon>Aconoidasida</taxon>
        <taxon>Piroplasmida</taxon>
        <taxon>Babesiidae</taxon>
        <taxon>Babesia</taxon>
    </lineage>
</organism>
<reference evidence="1 2" key="2">
    <citation type="journal article" date="2013" name="PLoS ONE">
        <title>Whole genome mapping and re-organization of the nuclear and mitochondrial genomes of Babesia microti isolates.</title>
        <authorList>
            <person name="Cornillot E."/>
            <person name="Dassouli A."/>
            <person name="Garg A."/>
            <person name="Pachikara N."/>
            <person name="Randazzo S."/>
            <person name="Depoix D."/>
            <person name="Carcy B."/>
            <person name="Delbecq S."/>
            <person name="Frutos R."/>
            <person name="Silva J.C."/>
            <person name="Sutton R."/>
            <person name="Krause P.J."/>
            <person name="Mamoun C.B."/>
        </authorList>
    </citation>
    <scope>NUCLEOTIDE SEQUENCE [LARGE SCALE GENOMIC DNA]</scope>
    <source>
        <strain evidence="1 2">RI</strain>
    </source>
</reference>
<keyword evidence="2" id="KW-1185">Reference proteome</keyword>
<name>I7J5I0_BABMR</name>
<dbReference type="KEGG" id="bmic:BMR1_01G02190"/>
<proteinExistence type="predicted"/>